<dbReference type="EMBL" id="AUZX01006710">
    <property type="protein sequence ID" value="EQD62793.1"/>
    <property type="molecule type" value="Genomic_DNA"/>
</dbReference>
<reference evidence="2" key="2">
    <citation type="journal article" date="2014" name="ISME J.">
        <title>Microbial stratification in low pH oxic and suboxic macroscopic growths along an acid mine drainage.</title>
        <authorList>
            <person name="Mendez-Garcia C."/>
            <person name="Mesa V."/>
            <person name="Sprenger R.R."/>
            <person name="Richter M."/>
            <person name="Diez M.S."/>
            <person name="Solano J."/>
            <person name="Bargiela R."/>
            <person name="Golyshina O.V."/>
            <person name="Manteca A."/>
            <person name="Ramos J.L."/>
            <person name="Gallego J.R."/>
            <person name="Llorente I."/>
            <person name="Martins Dos Santos V.A."/>
            <person name="Jensen O.N."/>
            <person name="Pelaez A.I."/>
            <person name="Sanchez J."/>
            <person name="Ferrer M."/>
        </authorList>
    </citation>
    <scope>NUCLEOTIDE SEQUENCE</scope>
</reference>
<feature type="domain" description="Carboxylesterase type B" evidence="1">
    <location>
        <begin position="24"/>
        <end position="209"/>
    </location>
</feature>
<dbReference type="Gene3D" id="3.40.50.1820">
    <property type="entry name" value="alpha/beta hydrolase"/>
    <property type="match status" value="1"/>
</dbReference>
<proteinExistence type="predicted"/>
<comment type="caution">
    <text evidence="2">The sequence shown here is derived from an EMBL/GenBank/DDBJ whole genome shotgun (WGS) entry which is preliminary data.</text>
</comment>
<evidence type="ECO:0000313" key="2">
    <source>
        <dbReference type="EMBL" id="EQD62793.1"/>
    </source>
</evidence>
<reference evidence="2" key="1">
    <citation type="submission" date="2013-08" db="EMBL/GenBank/DDBJ databases">
        <authorList>
            <person name="Mendez C."/>
            <person name="Richter M."/>
            <person name="Ferrer M."/>
            <person name="Sanchez J."/>
        </authorList>
    </citation>
    <scope>NUCLEOTIDE SEQUENCE</scope>
</reference>
<dbReference type="Pfam" id="PF00135">
    <property type="entry name" value="COesterase"/>
    <property type="match status" value="1"/>
</dbReference>
<dbReference type="EC" id="3.1.1.-" evidence="2"/>
<feature type="non-terminal residue" evidence="2">
    <location>
        <position position="209"/>
    </location>
</feature>
<dbReference type="InterPro" id="IPR002018">
    <property type="entry name" value="CarbesteraseB"/>
</dbReference>
<dbReference type="AlphaFoldDB" id="T1B2I9"/>
<dbReference type="InterPro" id="IPR029058">
    <property type="entry name" value="AB_hydrolase_fold"/>
</dbReference>
<feature type="non-terminal residue" evidence="2">
    <location>
        <position position="1"/>
    </location>
</feature>
<sequence>RRTALLAALATLAAAACHAAQPAPRVRVAQGILSGLRAGSVNAFLGVPYAAAPIGSNRWRAPQPVRPWRGVLAATHFAPSCRQPLTPQGIGPWTSEYVVHGPVSENCLYLNIWAPRHVSRSLPVMVWIPGGAFISGSGSVPVYDGRHLAAQGIIVVTINYRLGVLGFFTDPALVAEAKRRHEPPGNWGLQDMIAALRWVQRNIGAFGGN</sequence>
<dbReference type="PANTHER" id="PTHR11559">
    <property type="entry name" value="CARBOXYLESTERASE"/>
    <property type="match status" value="1"/>
</dbReference>
<keyword evidence="2" id="KW-0378">Hydrolase</keyword>
<evidence type="ECO:0000259" key="1">
    <source>
        <dbReference type="Pfam" id="PF00135"/>
    </source>
</evidence>
<accession>T1B2I9</accession>
<gene>
    <name evidence="2" type="ORF">B1A_09415</name>
</gene>
<protein>
    <submittedName>
        <fullName evidence="2">Carboxylesterase type B</fullName>
        <ecNumber evidence="2">3.1.1.-</ecNumber>
    </submittedName>
</protein>
<dbReference type="InterPro" id="IPR050309">
    <property type="entry name" value="Type-B_Carboxylest/Lipase"/>
</dbReference>
<organism evidence="2">
    <name type="scientific">mine drainage metagenome</name>
    <dbReference type="NCBI Taxonomy" id="410659"/>
    <lineage>
        <taxon>unclassified sequences</taxon>
        <taxon>metagenomes</taxon>
        <taxon>ecological metagenomes</taxon>
    </lineage>
</organism>
<dbReference type="GO" id="GO:0016787">
    <property type="term" value="F:hydrolase activity"/>
    <property type="evidence" value="ECO:0007669"/>
    <property type="project" value="UniProtKB-KW"/>
</dbReference>
<dbReference type="SUPFAM" id="SSF53474">
    <property type="entry name" value="alpha/beta-Hydrolases"/>
    <property type="match status" value="1"/>
</dbReference>
<name>T1B2I9_9ZZZZ</name>